<dbReference type="GO" id="GO:0009279">
    <property type="term" value="C:cell outer membrane"/>
    <property type="evidence" value="ECO:0007669"/>
    <property type="project" value="UniProtKB-SubCell"/>
</dbReference>
<evidence type="ECO:0000256" key="1">
    <source>
        <dbReference type="ARBA" id="ARBA00004442"/>
    </source>
</evidence>
<protein>
    <submittedName>
        <fullName evidence="8">Porin family protein</fullName>
    </submittedName>
</protein>
<evidence type="ECO:0000313" key="8">
    <source>
        <dbReference type="EMBL" id="PVE57194.1"/>
    </source>
</evidence>
<keyword evidence="3" id="KW-0472">Membrane</keyword>
<evidence type="ECO:0000256" key="5">
    <source>
        <dbReference type="ARBA" id="ARBA00038306"/>
    </source>
</evidence>
<feature type="signal peptide" evidence="6">
    <location>
        <begin position="1"/>
        <end position="23"/>
    </location>
</feature>
<comment type="caution">
    <text evidence="8">The sequence shown here is derived from an EMBL/GenBank/DDBJ whole genome shotgun (WGS) entry which is preliminary data.</text>
</comment>
<evidence type="ECO:0000313" key="9">
    <source>
        <dbReference type="Proteomes" id="UP000244335"/>
    </source>
</evidence>
<dbReference type="Gene3D" id="2.40.160.20">
    <property type="match status" value="1"/>
</dbReference>
<proteinExistence type="inferred from homology"/>
<evidence type="ECO:0000256" key="6">
    <source>
        <dbReference type="SAM" id="SignalP"/>
    </source>
</evidence>
<dbReference type="Pfam" id="PF13505">
    <property type="entry name" value="OMP_b-brl"/>
    <property type="match status" value="1"/>
</dbReference>
<keyword evidence="4" id="KW-0998">Cell outer membrane</keyword>
<feature type="chain" id="PRO_5041639734" evidence="6">
    <location>
        <begin position="24"/>
        <end position="225"/>
    </location>
</feature>
<organism evidence="8 9">
    <name type="scientific">Rhizobium rhizogenes</name>
    <name type="common">Agrobacterium rhizogenes</name>
    <dbReference type="NCBI Taxonomy" id="359"/>
    <lineage>
        <taxon>Bacteria</taxon>
        <taxon>Pseudomonadati</taxon>
        <taxon>Pseudomonadota</taxon>
        <taxon>Alphaproteobacteria</taxon>
        <taxon>Hyphomicrobiales</taxon>
        <taxon>Rhizobiaceae</taxon>
        <taxon>Rhizobium/Agrobacterium group</taxon>
        <taxon>Rhizobium</taxon>
    </lineage>
</organism>
<dbReference type="InterPro" id="IPR011250">
    <property type="entry name" value="OMP/PagP_B-barrel"/>
</dbReference>
<dbReference type="RefSeq" id="WP_116491919.1">
    <property type="nucleotide sequence ID" value="NZ_QDFR01000001.1"/>
</dbReference>
<evidence type="ECO:0000259" key="7">
    <source>
        <dbReference type="Pfam" id="PF13505"/>
    </source>
</evidence>
<sequence length="225" mass="23836">MKPTVFAAAAFILAATSATSAIAADAVSDVPAAPVAIDNPSFSWSGFNAGIQVGYGWNKNDILGIAPVGTVNANFDDGLIGGFTGYNYQFSNNWVAGIEGDFEGNLGGGKLTVLAPDFYEYGFDWQGSVRAKVGYAVDRALVYGTAGWAIGRGYLTVPGAGTQKENFYGFTVGAGVDYAFTDMIFGRVEYRYTNFGDQNFDYDAGPLLNSDIDQHGVRLGLGVKF</sequence>
<comment type="similarity">
    <text evidence="5">Belongs to the Omp25/RopB family.</text>
</comment>
<comment type="subcellular location">
    <subcellularLocation>
        <location evidence="1">Cell outer membrane</location>
    </subcellularLocation>
</comment>
<gene>
    <name evidence="8" type="ORF">DC430_05575</name>
</gene>
<dbReference type="InterPro" id="IPR027385">
    <property type="entry name" value="Beta-barrel_OMP"/>
</dbReference>
<dbReference type="SUPFAM" id="SSF56925">
    <property type="entry name" value="OMPA-like"/>
    <property type="match status" value="1"/>
</dbReference>
<dbReference type="PANTHER" id="PTHR34001:SF3">
    <property type="entry name" value="BLL7405 PROTEIN"/>
    <property type="match status" value="1"/>
</dbReference>
<name>A0AA92C730_RHIRH</name>
<dbReference type="InterPro" id="IPR051692">
    <property type="entry name" value="OMP-like"/>
</dbReference>
<keyword evidence="2 6" id="KW-0732">Signal</keyword>
<dbReference type="Proteomes" id="UP000244335">
    <property type="component" value="Unassembled WGS sequence"/>
</dbReference>
<feature type="domain" description="Outer membrane protein beta-barrel" evidence="7">
    <location>
        <begin position="13"/>
        <end position="225"/>
    </location>
</feature>
<dbReference type="EMBL" id="QDFR01000001">
    <property type="protein sequence ID" value="PVE57194.1"/>
    <property type="molecule type" value="Genomic_DNA"/>
</dbReference>
<accession>A0AA92C730</accession>
<dbReference type="AlphaFoldDB" id="A0AA92C730"/>
<evidence type="ECO:0000256" key="2">
    <source>
        <dbReference type="ARBA" id="ARBA00022729"/>
    </source>
</evidence>
<evidence type="ECO:0000256" key="3">
    <source>
        <dbReference type="ARBA" id="ARBA00023136"/>
    </source>
</evidence>
<dbReference type="PANTHER" id="PTHR34001">
    <property type="entry name" value="BLL7405 PROTEIN"/>
    <property type="match status" value="1"/>
</dbReference>
<evidence type="ECO:0000256" key="4">
    <source>
        <dbReference type="ARBA" id="ARBA00023237"/>
    </source>
</evidence>
<reference evidence="8 9" key="1">
    <citation type="submission" date="2018-04" db="EMBL/GenBank/DDBJ databases">
        <authorList>
            <person name="Hagen T."/>
        </authorList>
    </citation>
    <scope>NUCLEOTIDE SEQUENCE [LARGE SCALE GENOMIC DNA]</scope>
    <source>
        <strain evidence="8 9">TPD7009</strain>
    </source>
</reference>